<reference evidence="2 3" key="1">
    <citation type="submission" date="2010-12" db="EMBL/GenBank/DDBJ databases">
        <title>Complete sequence of Desulfurispirillum indicum S5.</title>
        <authorList>
            <consortium name="US DOE Joint Genome Institute"/>
            <person name="Lucas S."/>
            <person name="Copeland A."/>
            <person name="Lapidus A."/>
            <person name="Cheng J.-F."/>
            <person name="Goodwin L."/>
            <person name="Pitluck S."/>
            <person name="Chertkov O."/>
            <person name="Held B."/>
            <person name="Detter J.C."/>
            <person name="Han C."/>
            <person name="Tapia R."/>
            <person name="Land M."/>
            <person name="Hauser L."/>
            <person name="Kyrpides N."/>
            <person name="Ivanova N."/>
            <person name="Mikhailova N."/>
            <person name="Haggblom M."/>
            <person name="Rauschenbach I."/>
            <person name="Bini E."/>
            <person name="Woyke T."/>
        </authorList>
    </citation>
    <scope>NUCLEOTIDE SEQUENCE [LARGE SCALE GENOMIC DNA]</scope>
    <source>
        <strain evidence="3">ATCC BAA-1389 / DSM 22839 / S5</strain>
    </source>
</reference>
<dbReference type="InterPro" id="IPR037523">
    <property type="entry name" value="VOC_core"/>
</dbReference>
<evidence type="ECO:0000259" key="1">
    <source>
        <dbReference type="PROSITE" id="PS51819"/>
    </source>
</evidence>
<dbReference type="Proteomes" id="UP000002572">
    <property type="component" value="Chromosome"/>
</dbReference>
<dbReference type="OrthoDB" id="9797663at2"/>
<dbReference type="InParanoid" id="E6W7C6"/>
<dbReference type="EMBL" id="CP002432">
    <property type="protein sequence ID" value="ADU66293.1"/>
    <property type="molecule type" value="Genomic_DNA"/>
</dbReference>
<name>E6W7C6_DESIS</name>
<dbReference type="InterPro" id="IPR004360">
    <property type="entry name" value="Glyas_Fos-R_dOase_dom"/>
</dbReference>
<accession>E6W7C6</accession>
<organism evidence="2 3">
    <name type="scientific">Desulfurispirillum indicum (strain ATCC BAA-1389 / DSM 22839 / S5)</name>
    <dbReference type="NCBI Taxonomy" id="653733"/>
    <lineage>
        <taxon>Bacteria</taxon>
        <taxon>Pseudomonadati</taxon>
        <taxon>Chrysiogenota</taxon>
        <taxon>Chrysiogenia</taxon>
        <taxon>Chrysiogenales</taxon>
        <taxon>Chrysiogenaceae</taxon>
        <taxon>Desulfurispirillum</taxon>
    </lineage>
</organism>
<keyword evidence="2" id="KW-0223">Dioxygenase</keyword>
<keyword evidence="3" id="KW-1185">Reference proteome</keyword>
<keyword evidence="2" id="KW-0560">Oxidoreductase</keyword>
<dbReference type="HOGENOM" id="CLU_046006_13_0_0"/>
<dbReference type="SUPFAM" id="SSF54593">
    <property type="entry name" value="Glyoxalase/Bleomycin resistance protein/Dihydroxybiphenyl dioxygenase"/>
    <property type="match status" value="1"/>
</dbReference>
<dbReference type="Pfam" id="PF00903">
    <property type="entry name" value="Glyoxalase"/>
    <property type="match status" value="1"/>
</dbReference>
<dbReference type="PROSITE" id="PS51819">
    <property type="entry name" value="VOC"/>
    <property type="match status" value="1"/>
</dbReference>
<dbReference type="RefSeq" id="WP_013506174.1">
    <property type="nucleotide sequence ID" value="NC_014836.1"/>
</dbReference>
<dbReference type="eggNOG" id="COG0346">
    <property type="taxonomic scope" value="Bacteria"/>
</dbReference>
<protein>
    <submittedName>
        <fullName evidence="2">Glyoxalase/bleomycin resistance protein/dioxygenase</fullName>
    </submittedName>
</protein>
<dbReference type="Gene3D" id="3.30.720.120">
    <property type="match status" value="1"/>
</dbReference>
<dbReference type="STRING" id="653733.Selin_1563"/>
<dbReference type="GO" id="GO:0051213">
    <property type="term" value="F:dioxygenase activity"/>
    <property type="evidence" value="ECO:0007669"/>
    <property type="project" value="UniProtKB-KW"/>
</dbReference>
<evidence type="ECO:0000313" key="2">
    <source>
        <dbReference type="EMBL" id="ADU66293.1"/>
    </source>
</evidence>
<dbReference type="InterPro" id="IPR029068">
    <property type="entry name" value="Glyas_Bleomycin-R_OHBP_Dase"/>
</dbReference>
<feature type="domain" description="VOC" evidence="1">
    <location>
        <begin position="4"/>
        <end position="118"/>
    </location>
</feature>
<evidence type="ECO:0000313" key="3">
    <source>
        <dbReference type="Proteomes" id="UP000002572"/>
    </source>
</evidence>
<dbReference type="KEGG" id="din:Selin_1563"/>
<sequence>MSIESASLTVVTNHLPQTRLFYEAHFGAYSVFDCAWYVVLRFKSSSGQEICLIEPQSGMNVFAGGAFLNLQVKDVDQLHARLSAAGLSPVVPLEDHPWGDRGFGVLDPAGLIVYCYQSIAPAAEFQKYFIINP</sequence>
<proteinExistence type="predicted"/>
<gene>
    <name evidence="2" type="ordered locus">Selin_1563</name>
</gene>
<dbReference type="Gene3D" id="3.30.720.110">
    <property type="match status" value="1"/>
</dbReference>
<dbReference type="AlphaFoldDB" id="E6W7C6"/>